<keyword evidence="5 8" id="KW-0812">Transmembrane</keyword>
<evidence type="ECO:0000256" key="8">
    <source>
        <dbReference type="RuleBase" id="RU363032"/>
    </source>
</evidence>
<dbReference type="GO" id="GO:0005886">
    <property type="term" value="C:plasma membrane"/>
    <property type="evidence" value="ECO:0007669"/>
    <property type="project" value="UniProtKB-SubCell"/>
</dbReference>
<evidence type="ECO:0000313" key="11">
    <source>
        <dbReference type="Proteomes" id="UP000004507"/>
    </source>
</evidence>
<dbReference type="CDD" id="cd06261">
    <property type="entry name" value="TM_PBP2"/>
    <property type="match status" value="1"/>
</dbReference>
<dbReference type="EMBL" id="AAMS01000010">
    <property type="protein sequence ID" value="EAQ05334.1"/>
    <property type="molecule type" value="Genomic_DNA"/>
</dbReference>
<name>A3V8X1_9RHOB</name>
<feature type="transmembrane region" description="Helical" evidence="8">
    <location>
        <begin position="58"/>
        <end position="78"/>
    </location>
</feature>
<evidence type="ECO:0000313" key="10">
    <source>
        <dbReference type="EMBL" id="EAQ05334.1"/>
    </source>
</evidence>
<feature type="domain" description="ABC transmembrane type-1" evidence="9">
    <location>
        <begin position="59"/>
        <end position="265"/>
    </location>
</feature>
<evidence type="ECO:0000259" key="9">
    <source>
        <dbReference type="PROSITE" id="PS50928"/>
    </source>
</evidence>
<reference evidence="10 11" key="1">
    <citation type="submission" date="2006-01" db="EMBL/GenBank/DDBJ databases">
        <authorList>
            <person name="Hagstrom A."/>
            <person name="Ferriera S."/>
            <person name="Johnson J."/>
            <person name="Kravitz S."/>
            <person name="Halpern A."/>
            <person name="Remington K."/>
            <person name="Beeson K."/>
            <person name="Tran B."/>
            <person name="Rogers Y.-H."/>
            <person name="Friedman R."/>
            <person name="Venter J.C."/>
        </authorList>
    </citation>
    <scope>NUCLEOTIDE SEQUENCE [LARGE SCALE GENOMIC DNA]</scope>
    <source>
        <strain evidence="10 11">SKA53</strain>
    </source>
</reference>
<dbReference type="eggNOG" id="COG1176">
    <property type="taxonomic scope" value="Bacteria"/>
</dbReference>
<dbReference type="RefSeq" id="WP_007203985.1">
    <property type="nucleotide sequence ID" value="NZ_CH672414.1"/>
</dbReference>
<evidence type="ECO:0000256" key="3">
    <source>
        <dbReference type="ARBA" id="ARBA00022448"/>
    </source>
</evidence>
<gene>
    <name evidence="10" type="ORF">SKA53_00120</name>
</gene>
<feature type="transmembrane region" description="Helical" evidence="8">
    <location>
        <begin position="246"/>
        <end position="269"/>
    </location>
</feature>
<dbReference type="GO" id="GO:0055085">
    <property type="term" value="P:transmembrane transport"/>
    <property type="evidence" value="ECO:0007669"/>
    <property type="project" value="InterPro"/>
</dbReference>
<comment type="caution">
    <text evidence="10">The sequence shown here is derived from an EMBL/GenBank/DDBJ whole genome shotgun (WGS) entry which is preliminary data.</text>
</comment>
<dbReference type="PROSITE" id="PS50928">
    <property type="entry name" value="ABC_TM1"/>
    <property type="match status" value="1"/>
</dbReference>
<evidence type="ECO:0000256" key="6">
    <source>
        <dbReference type="ARBA" id="ARBA00022989"/>
    </source>
</evidence>
<keyword evidence="3 8" id="KW-0813">Transport</keyword>
<dbReference type="InterPro" id="IPR000515">
    <property type="entry name" value="MetI-like"/>
</dbReference>
<feature type="transmembrane region" description="Helical" evidence="8">
    <location>
        <begin position="90"/>
        <end position="117"/>
    </location>
</feature>
<dbReference type="Proteomes" id="UP000004507">
    <property type="component" value="Unassembled WGS sequence"/>
</dbReference>
<sequence>MIARSNRIALLAVPGLAFLAIIYALPLVMLLFKSIQGAEGLTLVTYIDFFRDEFNQTVLWRTLRVALLTTLLALVIAYPTAFAMARAKGIWLTVFMVALVLPMSLGVIVKAFAWSILFRSNGFLNTTLQAIGMTDGPVRMLFTETALIVGAANVFLPFMVLPIYSVLRQLNSSLPEAASSLGATPWFRFTRVTLPLSLPGVVAGSAFTFSLAISMYVIPSLIVGERQQTLSMLIARSFLYLRNEPLGSTISAVLLAIAIFVVLFSSWLAGRLGARQ</sequence>
<dbReference type="STRING" id="314232.SKA53_00120"/>
<keyword evidence="6 8" id="KW-1133">Transmembrane helix</keyword>
<proteinExistence type="inferred from homology"/>
<dbReference type="Pfam" id="PF00528">
    <property type="entry name" value="BPD_transp_1"/>
    <property type="match status" value="1"/>
</dbReference>
<dbReference type="InterPro" id="IPR035906">
    <property type="entry name" value="MetI-like_sf"/>
</dbReference>
<feature type="transmembrane region" description="Helical" evidence="8">
    <location>
        <begin position="196"/>
        <end position="218"/>
    </location>
</feature>
<dbReference type="AlphaFoldDB" id="A3V8X1"/>
<accession>A3V8X1</accession>
<dbReference type="Gene3D" id="1.10.3720.10">
    <property type="entry name" value="MetI-like"/>
    <property type="match status" value="1"/>
</dbReference>
<dbReference type="PANTHER" id="PTHR42929">
    <property type="entry name" value="INNER MEMBRANE ABC TRANSPORTER PERMEASE PROTEIN YDCU-RELATED-RELATED"/>
    <property type="match status" value="1"/>
</dbReference>
<comment type="subcellular location">
    <subcellularLocation>
        <location evidence="1 8">Cell membrane</location>
        <topology evidence="1 8">Multi-pass membrane protein</topology>
    </subcellularLocation>
</comment>
<dbReference type="HOGENOM" id="CLU_016047_18_3_5"/>
<keyword evidence="11" id="KW-1185">Reference proteome</keyword>
<feature type="transmembrane region" description="Helical" evidence="8">
    <location>
        <begin position="146"/>
        <end position="167"/>
    </location>
</feature>
<protein>
    <submittedName>
        <fullName evidence="10">ABC transporter permease protein</fullName>
    </submittedName>
</protein>
<dbReference type="SUPFAM" id="SSF161098">
    <property type="entry name" value="MetI-like"/>
    <property type="match status" value="1"/>
</dbReference>
<keyword evidence="7 8" id="KW-0472">Membrane</keyword>
<keyword evidence="4" id="KW-1003">Cell membrane</keyword>
<evidence type="ECO:0000256" key="4">
    <source>
        <dbReference type="ARBA" id="ARBA00022475"/>
    </source>
</evidence>
<evidence type="ECO:0000256" key="5">
    <source>
        <dbReference type="ARBA" id="ARBA00022692"/>
    </source>
</evidence>
<organism evidence="10 11">
    <name type="scientific">Yoonia vestfoldensis SKA53</name>
    <dbReference type="NCBI Taxonomy" id="314232"/>
    <lineage>
        <taxon>Bacteria</taxon>
        <taxon>Pseudomonadati</taxon>
        <taxon>Pseudomonadota</taxon>
        <taxon>Alphaproteobacteria</taxon>
        <taxon>Rhodobacterales</taxon>
        <taxon>Paracoccaceae</taxon>
        <taxon>Yoonia</taxon>
    </lineage>
</organism>
<evidence type="ECO:0000256" key="7">
    <source>
        <dbReference type="ARBA" id="ARBA00023136"/>
    </source>
</evidence>
<dbReference type="PANTHER" id="PTHR42929:SF5">
    <property type="entry name" value="ABC TRANSPORTER PERMEASE PROTEIN"/>
    <property type="match status" value="1"/>
</dbReference>
<evidence type="ECO:0000256" key="1">
    <source>
        <dbReference type="ARBA" id="ARBA00004651"/>
    </source>
</evidence>
<dbReference type="OrthoDB" id="9807047at2"/>
<comment type="similarity">
    <text evidence="2">Belongs to the binding-protein-dependent transport system permease family. CysTW subfamily.</text>
</comment>
<evidence type="ECO:0000256" key="2">
    <source>
        <dbReference type="ARBA" id="ARBA00007069"/>
    </source>
</evidence>